<feature type="region of interest" description="Disordered" evidence="1">
    <location>
        <begin position="1"/>
        <end position="32"/>
    </location>
</feature>
<feature type="compositionally biased region" description="Basic and acidic residues" evidence="1">
    <location>
        <begin position="8"/>
        <end position="18"/>
    </location>
</feature>
<keyword evidence="2" id="KW-0472">Membrane</keyword>
<evidence type="ECO:0008006" key="5">
    <source>
        <dbReference type="Google" id="ProtNLM"/>
    </source>
</evidence>
<evidence type="ECO:0000256" key="2">
    <source>
        <dbReference type="SAM" id="Phobius"/>
    </source>
</evidence>
<feature type="transmembrane region" description="Helical" evidence="2">
    <location>
        <begin position="228"/>
        <end position="245"/>
    </location>
</feature>
<protein>
    <recommendedName>
        <fullName evidence="5">F-box protein</fullName>
    </recommendedName>
</protein>
<organism evidence="3 4">
    <name type="scientific">Panicum virgatum</name>
    <name type="common">Blackwell switchgrass</name>
    <dbReference type="NCBI Taxonomy" id="38727"/>
    <lineage>
        <taxon>Eukaryota</taxon>
        <taxon>Viridiplantae</taxon>
        <taxon>Streptophyta</taxon>
        <taxon>Embryophyta</taxon>
        <taxon>Tracheophyta</taxon>
        <taxon>Spermatophyta</taxon>
        <taxon>Magnoliopsida</taxon>
        <taxon>Liliopsida</taxon>
        <taxon>Poales</taxon>
        <taxon>Poaceae</taxon>
        <taxon>PACMAD clade</taxon>
        <taxon>Panicoideae</taxon>
        <taxon>Panicodae</taxon>
        <taxon>Paniceae</taxon>
        <taxon>Panicinae</taxon>
        <taxon>Panicum</taxon>
        <taxon>Panicum sect. Hiantes</taxon>
    </lineage>
</organism>
<dbReference type="EMBL" id="CM029049">
    <property type="protein sequence ID" value="KAG2574357.1"/>
    <property type="molecule type" value="Genomic_DNA"/>
</dbReference>
<keyword evidence="2" id="KW-0812">Transmembrane</keyword>
<gene>
    <name evidence="3" type="ORF">PVAP13_7KG325800</name>
</gene>
<dbReference type="InterPro" id="IPR050796">
    <property type="entry name" value="SCF_F-box_component"/>
</dbReference>
<reference evidence="3" key="1">
    <citation type="submission" date="2020-05" db="EMBL/GenBank/DDBJ databases">
        <title>WGS assembly of Panicum virgatum.</title>
        <authorList>
            <person name="Lovell J.T."/>
            <person name="Jenkins J."/>
            <person name="Shu S."/>
            <person name="Juenger T.E."/>
            <person name="Schmutz J."/>
        </authorList>
    </citation>
    <scope>NUCLEOTIDE SEQUENCE</scope>
    <source>
        <strain evidence="3">AP13</strain>
    </source>
</reference>
<dbReference type="Proteomes" id="UP000823388">
    <property type="component" value="Chromosome 7K"/>
</dbReference>
<dbReference type="AlphaFoldDB" id="A0A8T0QGX7"/>
<evidence type="ECO:0000313" key="4">
    <source>
        <dbReference type="Proteomes" id="UP000823388"/>
    </source>
</evidence>
<comment type="caution">
    <text evidence="3">The sequence shown here is derived from an EMBL/GenBank/DDBJ whole genome shotgun (WGS) entry which is preliminary data.</text>
</comment>
<evidence type="ECO:0000256" key="1">
    <source>
        <dbReference type="SAM" id="MobiDB-lite"/>
    </source>
</evidence>
<keyword evidence="4" id="KW-1185">Reference proteome</keyword>
<keyword evidence="2" id="KW-1133">Transmembrane helix</keyword>
<dbReference type="PANTHER" id="PTHR31672">
    <property type="entry name" value="BNACNNG10540D PROTEIN"/>
    <property type="match status" value="1"/>
</dbReference>
<name>A0A8T0QGX7_PANVG</name>
<dbReference type="PANTHER" id="PTHR31672:SF2">
    <property type="entry name" value="F-BOX DOMAIN-CONTAINING PROTEIN"/>
    <property type="match status" value="1"/>
</dbReference>
<proteinExistence type="predicted"/>
<accession>A0A8T0QGX7</accession>
<evidence type="ECO:0000313" key="3">
    <source>
        <dbReference type="EMBL" id="KAG2574357.1"/>
    </source>
</evidence>
<sequence>MQRKQGRSRHEHDDHREGDDDGGGGDECANKKAKAGPGICDDVLHGISSSLTPRDAARCAALSKRHRQIIGGLDFWLLQRRLGPPLPRPHIAYMATVGASESGPLPSAVLRGSMFLDFHLAGGNDGGGLRYSLIDRDRRYRRYVGTCNGIILMAPESFDRCASILVFNPAVAGSEQVVSLHLPGPPGEYRVAGFGYGPSSRLHKLLLTREERDLPVPAELAWRRRANLGLWSTLSAAAAAIYLLLAGRSRVLAFDVDDESVTAIDGGERGPLKPWKLMDVSGHLCASTGHANLALWLLTADRQWVRLCEFWCGGGSATDLAGAWDCAGVLLLYFMSRSSKMAHLHMYDTRKDEELRGSAVGPFLPRAVAEQEAGKRSVLRLPADARVDGKHRRRT</sequence>